<dbReference type="AlphaFoldDB" id="A0AA47I6M9"/>
<evidence type="ECO:0000313" key="2">
    <source>
        <dbReference type="Proteomes" id="UP001164733"/>
    </source>
</evidence>
<gene>
    <name evidence="1" type="ORF">LL038_21160</name>
</gene>
<reference evidence="1" key="1">
    <citation type="submission" date="2021-11" db="EMBL/GenBank/DDBJ databases">
        <title>Clostridia strains as spoilage organisms.</title>
        <authorList>
            <person name="Wambui J."/>
            <person name="Stevens M.J.A."/>
            <person name="Stephan R."/>
        </authorList>
    </citation>
    <scope>NUCLEOTIDE SEQUENCE</scope>
    <source>
        <strain evidence="1">CF009</strain>
    </source>
</reference>
<dbReference type="Proteomes" id="UP001164733">
    <property type="component" value="Chromosome"/>
</dbReference>
<protein>
    <submittedName>
        <fullName evidence="1">Uncharacterized protein</fullName>
    </submittedName>
</protein>
<sequence length="87" mass="10187">MNIDVNSPLDELLETWAMYSQKLVYTMLTEKAEIDEFNKVKLVLKTKGIIKLEIHNVYDNEYVLHYLKQGGLFTKRIILNKKAANLE</sequence>
<evidence type="ECO:0000313" key="1">
    <source>
        <dbReference type="EMBL" id="WAG60020.1"/>
    </source>
</evidence>
<name>A0AA47I6M9_9CLOT</name>
<proteinExistence type="predicted"/>
<dbReference type="RefSeq" id="WP_216123155.1">
    <property type="nucleotide sequence ID" value="NZ_CP086239.1"/>
</dbReference>
<accession>A0AA47I6M9</accession>
<organism evidence="1 2">
    <name type="scientific">Clostridium estertheticum</name>
    <dbReference type="NCBI Taxonomy" id="238834"/>
    <lineage>
        <taxon>Bacteria</taxon>
        <taxon>Bacillati</taxon>
        <taxon>Bacillota</taxon>
        <taxon>Clostridia</taxon>
        <taxon>Eubacteriales</taxon>
        <taxon>Clostridiaceae</taxon>
        <taxon>Clostridium</taxon>
    </lineage>
</organism>
<dbReference type="EMBL" id="CP086239">
    <property type="protein sequence ID" value="WAG60020.1"/>
    <property type="molecule type" value="Genomic_DNA"/>
</dbReference>